<dbReference type="WBParaSite" id="ACRNAN_scaffold15429.g6433.t1">
    <property type="protein sequence ID" value="ACRNAN_scaffold15429.g6433.t1"/>
    <property type="gene ID" value="ACRNAN_scaffold15429.g6433"/>
</dbReference>
<dbReference type="Proteomes" id="UP000887540">
    <property type="component" value="Unplaced"/>
</dbReference>
<dbReference type="SUPFAM" id="SSF50044">
    <property type="entry name" value="SH3-domain"/>
    <property type="match status" value="1"/>
</dbReference>
<keyword evidence="1" id="KW-1185">Reference proteome</keyword>
<dbReference type="InterPro" id="IPR036028">
    <property type="entry name" value="SH3-like_dom_sf"/>
</dbReference>
<dbReference type="Gene3D" id="2.30.30.40">
    <property type="entry name" value="SH3 Domains"/>
    <property type="match status" value="1"/>
</dbReference>
<evidence type="ECO:0000313" key="1">
    <source>
        <dbReference type="Proteomes" id="UP000887540"/>
    </source>
</evidence>
<accession>A0A914CYU3</accession>
<reference evidence="2" key="1">
    <citation type="submission" date="2022-11" db="UniProtKB">
        <authorList>
            <consortium name="WormBaseParasite"/>
        </authorList>
    </citation>
    <scope>IDENTIFICATION</scope>
</reference>
<name>A0A914CYU3_9BILA</name>
<evidence type="ECO:0000313" key="2">
    <source>
        <dbReference type="WBParaSite" id="ACRNAN_scaffold15429.g6433.t1"/>
    </source>
</evidence>
<sequence length="101" mass="11452">MHSLVRQNLQDFLFSYKEPLLSIEQVNIAPALIDSQLSHQIRKSVNEKNATQQLTSAKLKPVSFAVRCNTSFNGMLEHDIPVPGRAISFEKGQFLHVYEVI</sequence>
<dbReference type="PANTHER" id="PTHR11824">
    <property type="entry name" value="VOLTAGE-DEPENDENT CALCIUM CHANNEL BETA SUBUNIT"/>
    <property type="match status" value="1"/>
</dbReference>
<protein>
    <submittedName>
        <fullName evidence="2">Uncharacterized protein</fullName>
    </submittedName>
</protein>
<dbReference type="AlphaFoldDB" id="A0A914CYU3"/>
<organism evidence="1 2">
    <name type="scientific">Acrobeloides nanus</name>
    <dbReference type="NCBI Taxonomy" id="290746"/>
    <lineage>
        <taxon>Eukaryota</taxon>
        <taxon>Metazoa</taxon>
        <taxon>Ecdysozoa</taxon>
        <taxon>Nematoda</taxon>
        <taxon>Chromadorea</taxon>
        <taxon>Rhabditida</taxon>
        <taxon>Tylenchina</taxon>
        <taxon>Cephalobomorpha</taxon>
        <taxon>Cephaloboidea</taxon>
        <taxon>Cephalobidae</taxon>
        <taxon>Acrobeloides</taxon>
    </lineage>
</organism>
<proteinExistence type="predicted"/>